<sequence>MHVRSVSEGLSERSDLRSEDWSNLRTSTAVSERFANPFGPLSLSVETVSGLESLAHSIVASNIAGYERFLVENGGKVDDSQWKFMCEKDQVQSYAKRSVGLSPFSGLAAAAGAAAGRYDRRALVSPEAPAPSIPVVLAVGSIVGDLEDTMYGLVSPTLDQMRVKTSYVKDGLVCGSVLATLVAPSSEDPFRSITVKWMEKGQSAQARAIIKNRDFVYLEATGVEYLRNGERVGYHLLHSIQFPETPPRASAVRGNMSICGLYRQKNSCDTDVFVKAFLSPADGLARSVITRSAAPVYRFQPTSCSGEPDESCEETPPTAT</sequence>
<dbReference type="PANTHER" id="PTHR13510:SF44">
    <property type="entry name" value="RABENOSYN-5"/>
    <property type="match status" value="1"/>
</dbReference>
<organism evidence="1 2">
    <name type="scientific">Phytophthora boehmeriae</name>
    <dbReference type="NCBI Taxonomy" id="109152"/>
    <lineage>
        <taxon>Eukaryota</taxon>
        <taxon>Sar</taxon>
        <taxon>Stramenopiles</taxon>
        <taxon>Oomycota</taxon>
        <taxon>Peronosporomycetes</taxon>
        <taxon>Peronosporales</taxon>
        <taxon>Peronosporaceae</taxon>
        <taxon>Phytophthora</taxon>
    </lineage>
</organism>
<dbReference type="PANTHER" id="PTHR13510">
    <property type="entry name" value="FYVE-FINGER-CONTAINING RAB5 EFFECTOR PROTEIN RABENOSYN-5-RELATED"/>
    <property type="match status" value="1"/>
</dbReference>
<protein>
    <recommendedName>
        <fullName evidence="3">START domain-containing protein</fullName>
    </recommendedName>
</protein>
<evidence type="ECO:0008006" key="3">
    <source>
        <dbReference type="Google" id="ProtNLM"/>
    </source>
</evidence>
<dbReference type="AlphaFoldDB" id="A0A8T1WTP8"/>
<reference evidence="1" key="1">
    <citation type="submission" date="2021-02" db="EMBL/GenBank/DDBJ databases">
        <authorList>
            <person name="Palmer J.M."/>
        </authorList>
    </citation>
    <scope>NUCLEOTIDE SEQUENCE</scope>
    <source>
        <strain evidence="1">SCRP23</strain>
    </source>
</reference>
<evidence type="ECO:0000313" key="1">
    <source>
        <dbReference type="EMBL" id="KAG7397492.1"/>
    </source>
</evidence>
<dbReference type="Proteomes" id="UP000693981">
    <property type="component" value="Unassembled WGS sequence"/>
</dbReference>
<proteinExistence type="predicted"/>
<comment type="caution">
    <text evidence="1">The sequence shown here is derived from an EMBL/GenBank/DDBJ whole genome shotgun (WGS) entry which is preliminary data.</text>
</comment>
<dbReference type="EMBL" id="JAGDFL010000110">
    <property type="protein sequence ID" value="KAG7397492.1"/>
    <property type="molecule type" value="Genomic_DNA"/>
</dbReference>
<gene>
    <name evidence="1" type="ORF">PHYBOEH_000644</name>
</gene>
<dbReference type="InterPro" id="IPR052727">
    <property type="entry name" value="Rab4/Rab5_effector"/>
</dbReference>
<name>A0A8T1WTP8_9STRA</name>
<keyword evidence="2" id="KW-1185">Reference proteome</keyword>
<evidence type="ECO:0000313" key="2">
    <source>
        <dbReference type="Proteomes" id="UP000693981"/>
    </source>
</evidence>
<dbReference type="OrthoDB" id="118598at2759"/>
<accession>A0A8T1WTP8</accession>